<name>A0A5C2RYV6_9APHY</name>
<reference evidence="2" key="1">
    <citation type="journal article" date="2018" name="Genome Biol. Evol.">
        <title>Genomics and development of Lentinus tigrinus, a white-rot wood-decaying mushroom with dimorphic fruiting bodies.</title>
        <authorList>
            <person name="Wu B."/>
            <person name="Xu Z."/>
            <person name="Knudson A."/>
            <person name="Carlson A."/>
            <person name="Chen N."/>
            <person name="Kovaka S."/>
            <person name="LaButti K."/>
            <person name="Lipzen A."/>
            <person name="Pennachio C."/>
            <person name="Riley R."/>
            <person name="Schakwitz W."/>
            <person name="Umezawa K."/>
            <person name="Ohm R.A."/>
            <person name="Grigoriev I.V."/>
            <person name="Nagy L.G."/>
            <person name="Gibbons J."/>
            <person name="Hibbett D."/>
        </authorList>
    </citation>
    <scope>NUCLEOTIDE SEQUENCE [LARGE SCALE GENOMIC DNA]</scope>
    <source>
        <strain evidence="2">ALCF2SS1-6</strain>
    </source>
</reference>
<evidence type="ECO:0000313" key="3">
    <source>
        <dbReference type="Proteomes" id="UP000313359"/>
    </source>
</evidence>
<proteinExistence type="predicted"/>
<dbReference type="Proteomes" id="UP000313359">
    <property type="component" value="Unassembled WGS sequence"/>
</dbReference>
<evidence type="ECO:0000256" key="1">
    <source>
        <dbReference type="SAM" id="MobiDB-lite"/>
    </source>
</evidence>
<evidence type="ECO:0000313" key="2">
    <source>
        <dbReference type="EMBL" id="RPD56184.1"/>
    </source>
</evidence>
<feature type="compositionally biased region" description="Low complexity" evidence="1">
    <location>
        <begin position="353"/>
        <end position="368"/>
    </location>
</feature>
<feature type="compositionally biased region" description="Basic residues" evidence="1">
    <location>
        <begin position="49"/>
        <end position="62"/>
    </location>
</feature>
<protein>
    <submittedName>
        <fullName evidence="2">Uncharacterized protein</fullName>
    </submittedName>
</protein>
<keyword evidence="3" id="KW-1185">Reference proteome</keyword>
<feature type="region of interest" description="Disordered" evidence="1">
    <location>
        <begin position="148"/>
        <end position="186"/>
    </location>
</feature>
<organism evidence="2 3">
    <name type="scientific">Lentinus tigrinus ALCF2SS1-6</name>
    <dbReference type="NCBI Taxonomy" id="1328759"/>
    <lineage>
        <taxon>Eukaryota</taxon>
        <taxon>Fungi</taxon>
        <taxon>Dikarya</taxon>
        <taxon>Basidiomycota</taxon>
        <taxon>Agaricomycotina</taxon>
        <taxon>Agaricomycetes</taxon>
        <taxon>Polyporales</taxon>
        <taxon>Polyporaceae</taxon>
        <taxon>Lentinus</taxon>
    </lineage>
</organism>
<dbReference type="EMBL" id="ML122290">
    <property type="protein sequence ID" value="RPD56184.1"/>
    <property type="molecule type" value="Genomic_DNA"/>
</dbReference>
<feature type="region of interest" description="Disordered" evidence="1">
    <location>
        <begin position="37"/>
        <end position="64"/>
    </location>
</feature>
<accession>A0A5C2RYV6</accession>
<dbReference type="AlphaFoldDB" id="A0A5C2RYV6"/>
<sequence>MTPTTAGVHFAVNSRLSTSDNFHSDLGAGVRSAACAEHQESRPSMQIHIQRRRVRVRTRPPGRRTPVRDVELPVAALLEWVMLEPIGLCPWADVTDPERRTGGSRPAGPGPCQCTGLVSLSQTTGPWRRADDKDEQARGLNAVVQSTYQARREDTDVSPQAEGRSFGKVPLAAPGAARSNRRSSVHSELPLQWRGLSRSLVRDGLRPAGRTSANVRPYYTGSRWALSAQNSGARQLLGSRRPGHAVVDAHRGYLVPPVASCILRPAGAGPLWTAHRPPPTVPVLPPCRNCAIQADRDAALRKRKPLKAWRAITHWCDNVDCMQRKEGMRYAGIPDTHHSSVRNAGRPVRPTHRTTGTRGAAAAHAWAAQSEGRGEASTKPNHSCDLSASGTPRGFLLATGRERKRTTLRRERPVRHSEWRPEWSVVPRRARGGLDALWTCSILTPVGRRVSSCKTNCDKSACRSNSRAGTASCTGGDHRHCGGTAAWREIWRRRRTRRRHGRETDRGH</sequence>
<feature type="region of interest" description="Disordered" evidence="1">
    <location>
        <begin position="332"/>
        <end position="385"/>
    </location>
</feature>
<gene>
    <name evidence="2" type="ORF">L227DRAFT_636063</name>
</gene>